<organism evidence="2 3">
    <name type="scientific">Olpidium bornovanus</name>
    <dbReference type="NCBI Taxonomy" id="278681"/>
    <lineage>
        <taxon>Eukaryota</taxon>
        <taxon>Fungi</taxon>
        <taxon>Fungi incertae sedis</taxon>
        <taxon>Olpidiomycota</taxon>
        <taxon>Olpidiomycotina</taxon>
        <taxon>Olpidiomycetes</taxon>
        <taxon>Olpidiales</taxon>
        <taxon>Olpidiaceae</taxon>
        <taxon>Olpidium</taxon>
    </lineage>
</organism>
<feature type="compositionally biased region" description="Basic residues" evidence="1">
    <location>
        <begin position="300"/>
        <end position="309"/>
    </location>
</feature>
<reference evidence="2 3" key="1">
    <citation type="journal article" name="Sci. Rep.">
        <title>Genome-scale phylogenetic analyses confirm Olpidium as the closest living zoosporic fungus to the non-flagellated, terrestrial fungi.</title>
        <authorList>
            <person name="Chang Y."/>
            <person name="Rochon D."/>
            <person name="Sekimoto S."/>
            <person name="Wang Y."/>
            <person name="Chovatia M."/>
            <person name="Sandor L."/>
            <person name="Salamov A."/>
            <person name="Grigoriev I.V."/>
            <person name="Stajich J.E."/>
            <person name="Spatafora J.W."/>
        </authorList>
    </citation>
    <scope>NUCLEOTIDE SEQUENCE [LARGE SCALE GENOMIC DNA]</scope>
    <source>
        <strain evidence="2">S191</strain>
    </source>
</reference>
<feature type="compositionally biased region" description="Basic residues" evidence="1">
    <location>
        <begin position="255"/>
        <end position="284"/>
    </location>
</feature>
<evidence type="ECO:0000313" key="2">
    <source>
        <dbReference type="EMBL" id="KAG5463809.1"/>
    </source>
</evidence>
<dbReference type="Proteomes" id="UP000673691">
    <property type="component" value="Unassembled WGS sequence"/>
</dbReference>
<dbReference type="AlphaFoldDB" id="A0A8H8DMA2"/>
<feature type="region of interest" description="Disordered" evidence="1">
    <location>
        <begin position="223"/>
        <end position="339"/>
    </location>
</feature>
<dbReference type="EMBL" id="JAEFCI010000033">
    <property type="protein sequence ID" value="KAG5463809.1"/>
    <property type="molecule type" value="Genomic_DNA"/>
</dbReference>
<name>A0A8H8DMA2_9FUNG</name>
<comment type="caution">
    <text evidence="2">The sequence shown here is derived from an EMBL/GenBank/DDBJ whole genome shotgun (WGS) entry which is preliminary data.</text>
</comment>
<evidence type="ECO:0000256" key="1">
    <source>
        <dbReference type="SAM" id="MobiDB-lite"/>
    </source>
</evidence>
<proteinExistence type="predicted"/>
<feature type="compositionally biased region" description="Low complexity" evidence="1">
    <location>
        <begin position="230"/>
        <end position="254"/>
    </location>
</feature>
<evidence type="ECO:0000313" key="3">
    <source>
        <dbReference type="Proteomes" id="UP000673691"/>
    </source>
</evidence>
<gene>
    <name evidence="2" type="ORF">BJ554DRAFT_5620</name>
</gene>
<protein>
    <submittedName>
        <fullName evidence="2">Uncharacterized protein</fullName>
    </submittedName>
</protein>
<keyword evidence="3" id="KW-1185">Reference proteome</keyword>
<accession>A0A8H8DMA2</accession>
<sequence>MRKLEKEEDGARDWLSVEIQGKWRRRQRAPDKSRWQSERRDMRQCGAQVDDVDGAFGLRAGVNGWVGISSGLIWALGNSVAAPLENFRPDFLLVPVPEGEEKKIFGDGARLACGAEARMQRDWRQEAPEADSARYTQRFGSATRSPYPAQNFLQKYVPAAVRGLSFFLACSTLTADSGFAFSCSRKEERLARHYCIWPPSPPQGSRERSTSPASVDAGVVSFSFPDASRRSPSNSSRSSFSDGRGSYSDASSGRSRGRRRHHRKSPKKSDKRRTHKSRSSKKRRRDSDSDDDTSEDDRRRSRGKKKSRSSKKDSPAESCPSTTKGKPLAEVEDGVVELDPAQLEDMWVERKGKF</sequence>